<accession>J4DPZ6</accession>
<organism evidence="3 4">
    <name type="scientific">Theileria orientalis strain Shintoku</name>
    <dbReference type="NCBI Taxonomy" id="869250"/>
    <lineage>
        <taxon>Eukaryota</taxon>
        <taxon>Sar</taxon>
        <taxon>Alveolata</taxon>
        <taxon>Apicomplexa</taxon>
        <taxon>Aconoidasida</taxon>
        <taxon>Piroplasmida</taxon>
        <taxon>Theileriidae</taxon>
        <taxon>Theileria</taxon>
    </lineage>
</organism>
<protein>
    <submittedName>
        <fullName evidence="3">Uncharacterized protein</fullName>
    </submittedName>
</protein>
<evidence type="ECO:0000256" key="1">
    <source>
        <dbReference type="SAM" id="MobiDB-lite"/>
    </source>
</evidence>
<feature type="compositionally biased region" description="Basic and acidic residues" evidence="1">
    <location>
        <begin position="691"/>
        <end position="718"/>
    </location>
</feature>
<gene>
    <name evidence="3" type="ORF">TOT_030000832</name>
</gene>
<dbReference type="Proteomes" id="UP000003786">
    <property type="component" value="Chromosome 3"/>
</dbReference>
<feature type="compositionally biased region" description="Low complexity" evidence="1">
    <location>
        <begin position="634"/>
        <end position="646"/>
    </location>
</feature>
<feature type="compositionally biased region" description="Polar residues" evidence="1">
    <location>
        <begin position="296"/>
        <end position="306"/>
    </location>
</feature>
<feature type="compositionally biased region" description="Basic and acidic residues" evidence="1">
    <location>
        <begin position="648"/>
        <end position="663"/>
    </location>
</feature>
<feature type="region of interest" description="Disordered" evidence="1">
    <location>
        <begin position="259"/>
        <end position="321"/>
    </location>
</feature>
<dbReference type="KEGG" id="tot:TOT_030000832"/>
<reference evidence="3 4" key="1">
    <citation type="journal article" date="2012" name="MBio">
        <title>Comparative genome analysis of three eukaryotic parasites with differing abilities to transform leukocytes reveals key mediators of Theileria-induced leukocyte transformation.</title>
        <authorList>
            <person name="Hayashida K."/>
            <person name="Hara Y."/>
            <person name="Abe T."/>
            <person name="Yamasaki C."/>
            <person name="Toyoda A."/>
            <person name="Kosuge T."/>
            <person name="Suzuki Y."/>
            <person name="Sato Y."/>
            <person name="Kawashima S."/>
            <person name="Katayama T."/>
            <person name="Wakaguri H."/>
            <person name="Inoue N."/>
            <person name="Homma K."/>
            <person name="Tada-Umezaki M."/>
            <person name="Yagi Y."/>
            <person name="Fujii Y."/>
            <person name="Habara T."/>
            <person name="Kanehisa M."/>
            <person name="Watanabe H."/>
            <person name="Ito K."/>
            <person name="Gojobori T."/>
            <person name="Sugawara H."/>
            <person name="Imanishi T."/>
            <person name="Weir W."/>
            <person name="Gardner M."/>
            <person name="Pain A."/>
            <person name="Shiels B."/>
            <person name="Hattori M."/>
            <person name="Nene V."/>
            <person name="Sugimoto C."/>
        </authorList>
    </citation>
    <scope>NUCLEOTIDE SEQUENCE [LARGE SCALE GENOMIC DNA]</scope>
    <source>
        <strain evidence="3 4">Shintoku</strain>
    </source>
</reference>
<feature type="region of interest" description="Disordered" evidence="1">
    <location>
        <begin position="627"/>
        <end position="663"/>
    </location>
</feature>
<evidence type="ECO:0000313" key="3">
    <source>
        <dbReference type="EMBL" id="BAM41569.1"/>
    </source>
</evidence>
<evidence type="ECO:0000313" key="4">
    <source>
        <dbReference type="Proteomes" id="UP000003786"/>
    </source>
</evidence>
<keyword evidence="4" id="KW-1185">Reference proteome</keyword>
<dbReference type="VEuPathDB" id="PiroplasmaDB:TOT_030000832"/>
<feature type="region of interest" description="Disordered" evidence="1">
    <location>
        <begin position="691"/>
        <end position="720"/>
    </location>
</feature>
<feature type="signal peptide" evidence="2">
    <location>
        <begin position="1"/>
        <end position="26"/>
    </location>
</feature>
<proteinExistence type="predicted"/>
<dbReference type="RefSeq" id="XP_009691870.1">
    <property type="nucleotide sequence ID" value="XM_009693575.1"/>
</dbReference>
<dbReference type="GeneID" id="20715976"/>
<feature type="chain" id="PRO_5003777994" evidence="2">
    <location>
        <begin position="27"/>
        <end position="759"/>
    </location>
</feature>
<evidence type="ECO:0000256" key="2">
    <source>
        <dbReference type="SAM" id="SignalP"/>
    </source>
</evidence>
<dbReference type="AlphaFoldDB" id="J4DPZ6"/>
<sequence>MIKSPLAIVLTLLLAVVALLPKGGYSDLTTGSSTYTYKESDVEEIKKMLEENEKTFNRLSYYKHDIEQKLDLTKMLFDRIRDTLELLSIDDSEIKKFIAVINNHIMEYNGVKESLEKKIKLSHSNIKLLKSKIAILQGCKLNHDKFDYIHGDCKCEEGSSSLKCKIVIRKLISMDIKYQMDQANLNYDMRKLDIICSGLIKNIKGYMMIPYNYYKEHEKKLSTRDLTALYKKYGMLIHPGSLTAIYDPSKKYVITAHKETKKPTTVETSASDEAKKGSETTVKGSSSTGETSISGNFGSKTMSVDLSSIPPPPPLPQFGKSHQDLLHKKFDSLASELSARFKKQTPGTGSVGASVTTLTHHGKLTPEKHAIEPSTSGGEHKTVVRHKEEASSSEEKENAPVTIRTEVPTHSAALPTEVLISGKESEGAGAKHAEAAELTAEKKRVVAVVQPDQFVLVGPTEGEEEEDLYEDAMSESSEYFKELHFDEDEDEDEVEEKRESDLWTEKSFYDSYSSLSDSSKLSEADSTVYVTVDDSKKLSSFVMGAAASLARKMVLPIISGIKNRLTRSFRGEKDAVPVIETAGKEVSLISPADTIHKEKPNEEKPEKTVEELDSWELVEAPTENEIHSVGEGGASSDSSPATPATSVEDTKKGKPLETVDLDKKKSVPINAQIRKTHANTLVNKLIHLRTSDSKDAEKASEPKGHEPSTGDKKKEKTDLAGNTKTTMKMTLVKSELKEGGFATSSLVVLALVSIYNVIN</sequence>
<feature type="compositionally biased region" description="Low complexity" evidence="1">
    <location>
        <begin position="284"/>
        <end position="295"/>
    </location>
</feature>
<dbReference type="EMBL" id="AP011948">
    <property type="protein sequence ID" value="BAM41569.1"/>
    <property type="molecule type" value="Genomic_DNA"/>
</dbReference>
<keyword evidence="2" id="KW-0732">Signal</keyword>
<name>J4DPZ6_THEOR</name>
<feature type="compositionally biased region" description="Basic and acidic residues" evidence="1">
    <location>
        <begin position="378"/>
        <end position="398"/>
    </location>
</feature>
<feature type="region of interest" description="Disordered" evidence="1">
    <location>
        <begin position="367"/>
        <end position="414"/>
    </location>
</feature>